<dbReference type="InterPro" id="IPR008942">
    <property type="entry name" value="ENTH_VHS"/>
</dbReference>
<dbReference type="GO" id="GO:0005634">
    <property type="term" value="C:nucleus"/>
    <property type="evidence" value="ECO:0007669"/>
    <property type="project" value="TreeGrafter"/>
</dbReference>
<gene>
    <name evidence="6" type="ORF">BZG36_01929</name>
</gene>
<dbReference type="PROSITE" id="PS50102">
    <property type="entry name" value="RRM"/>
    <property type="match status" value="1"/>
</dbReference>
<dbReference type="CDD" id="cd00590">
    <property type="entry name" value="RRM_SF"/>
    <property type="match status" value="1"/>
</dbReference>
<dbReference type="InterPro" id="IPR006569">
    <property type="entry name" value="CID_dom"/>
</dbReference>
<dbReference type="Gene3D" id="3.30.70.330">
    <property type="match status" value="1"/>
</dbReference>
<dbReference type="Proteomes" id="UP000242875">
    <property type="component" value="Unassembled WGS sequence"/>
</dbReference>
<dbReference type="InterPro" id="IPR035979">
    <property type="entry name" value="RBD_domain_sf"/>
</dbReference>
<feature type="compositionally biased region" description="Basic and acidic residues" evidence="3">
    <location>
        <begin position="359"/>
        <end position="371"/>
    </location>
</feature>
<dbReference type="PANTHER" id="PTHR23140:SF0">
    <property type="entry name" value="U2 SNRNP-ASSOCIATED SURP MOTIF-CONTAINING PROTEIN"/>
    <property type="match status" value="1"/>
</dbReference>
<sequence length="643" mass="70010">MADPAEFERELFALVDGKLPVSASKIQNLSKLAQSLSQYFKHVVVSIQSFLYKAPPEYKLAGIYVIDAISKIALDTRRKREKEGLAFGEGGKAYMTEAYLPRIENMFVETRCFERMTNCSDKDKDRIIKTLDIWDKSGLYSHDVLQKAKDTLKMSNSGVDGSTASPYKDKEGTPLIGSTTPPIPPPGWTGPPAGQSSFDAVQLLANLTSLAQGNFAGIAPAVSASNNATPAPPTSSGVPHPLSFNYEEDDRAPPSNETPPQPSSAPPLGDVNAIQAIIQQAGLLKAGQTLPQPNAGGMAGSNQTMPPVTPISNMQPPQQPPFHPASNAMPPFVRQDAPPHMPPPFPIPNHAPHPPPSRPQDRNDGRGDQDHHKKLPKHTGMVQKDLSLPPGHIRVLTRTIFVGPLPPTMTKERLKEMFSIAGPVFGVVLTQITPAKQNAFIKFVSRQSAQKAKDDNTVFAVDGMPGKVGWAYSFGPKSFFDYNTGESVIPLARLSDDEKLYMTTAAIGGYGDTPLQDQITIEEPQMPVAPKDARGGAKDRETRHEPVRPPKRAREMEDRRGPVENTYAGGHYQEYGQQGGQPYYDAGNTFQGWGYPQGQEVAGGGPVGAPPMGMPYGEMGYQPPYQTYTEAPEPERKRKTRWT</sequence>
<evidence type="ECO:0000256" key="1">
    <source>
        <dbReference type="ARBA" id="ARBA00022884"/>
    </source>
</evidence>
<feature type="region of interest" description="Disordered" evidence="3">
    <location>
        <begin position="154"/>
        <end position="195"/>
    </location>
</feature>
<evidence type="ECO:0000259" key="5">
    <source>
        <dbReference type="PROSITE" id="PS51391"/>
    </source>
</evidence>
<proteinExistence type="predicted"/>
<dbReference type="PANTHER" id="PTHR23140">
    <property type="entry name" value="RNA PROCESSING PROTEIN LD23810P"/>
    <property type="match status" value="1"/>
</dbReference>
<feature type="compositionally biased region" description="Polar residues" evidence="3">
    <location>
        <begin position="227"/>
        <end position="237"/>
    </location>
</feature>
<feature type="region of interest" description="Disordered" evidence="3">
    <location>
        <begin position="288"/>
        <end position="386"/>
    </location>
</feature>
<feature type="domain" description="CID" evidence="5">
    <location>
        <begin position="1"/>
        <end position="156"/>
    </location>
</feature>
<evidence type="ECO:0000313" key="6">
    <source>
        <dbReference type="EMBL" id="OZJ05295.1"/>
    </source>
</evidence>
<dbReference type="InterPro" id="IPR000504">
    <property type="entry name" value="RRM_dom"/>
</dbReference>
<name>A0A261Y3V8_9FUNG</name>
<evidence type="ECO:0000313" key="7">
    <source>
        <dbReference type="Proteomes" id="UP000242875"/>
    </source>
</evidence>
<dbReference type="Pfam" id="PF21380">
    <property type="entry name" value="Nrd1-Seb1_dom2"/>
    <property type="match status" value="1"/>
</dbReference>
<dbReference type="Pfam" id="PF00076">
    <property type="entry name" value="RRM_1"/>
    <property type="match status" value="1"/>
</dbReference>
<dbReference type="Gene3D" id="1.25.40.90">
    <property type="match status" value="1"/>
</dbReference>
<feature type="compositionally biased region" description="Polar residues" evidence="3">
    <location>
        <begin position="300"/>
        <end position="316"/>
    </location>
</feature>
<dbReference type="OrthoDB" id="79367at2759"/>
<dbReference type="SUPFAM" id="SSF54928">
    <property type="entry name" value="RNA-binding domain, RBD"/>
    <property type="match status" value="1"/>
</dbReference>
<feature type="region of interest" description="Disordered" evidence="3">
    <location>
        <begin position="227"/>
        <end position="269"/>
    </location>
</feature>
<evidence type="ECO:0000259" key="4">
    <source>
        <dbReference type="PROSITE" id="PS50102"/>
    </source>
</evidence>
<feature type="compositionally biased region" description="Basic and acidic residues" evidence="3">
    <location>
        <begin position="531"/>
        <end position="558"/>
    </location>
</feature>
<dbReference type="AlphaFoldDB" id="A0A261Y3V8"/>
<dbReference type="PROSITE" id="PS51391">
    <property type="entry name" value="CID"/>
    <property type="match status" value="1"/>
</dbReference>
<dbReference type="GO" id="GO:0003723">
    <property type="term" value="F:RNA binding"/>
    <property type="evidence" value="ECO:0007669"/>
    <property type="project" value="UniProtKB-UniRule"/>
</dbReference>
<dbReference type="SMART" id="SM00582">
    <property type="entry name" value="RPR"/>
    <property type="match status" value="1"/>
</dbReference>
<feature type="compositionally biased region" description="Polar residues" evidence="3">
    <location>
        <begin position="154"/>
        <end position="165"/>
    </location>
</feature>
<comment type="caution">
    <text evidence="6">The sequence shown here is derived from an EMBL/GenBank/DDBJ whole genome shotgun (WGS) entry which is preliminary data.</text>
</comment>
<keyword evidence="7" id="KW-1185">Reference proteome</keyword>
<feature type="compositionally biased region" description="Pro residues" evidence="3">
    <location>
        <begin position="256"/>
        <end position="265"/>
    </location>
</feature>
<dbReference type="SMART" id="SM00360">
    <property type="entry name" value="RRM"/>
    <property type="match status" value="1"/>
</dbReference>
<dbReference type="InterPro" id="IPR048892">
    <property type="entry name" value="Nrd1_Seb1_dom2"/>
</dbReference>
<protein>
    <recommendedName>
        <fullName evidence="8">CID domain-containing protein</fullName>
    </recommendedName>
</protein>
<keyword evidence="1 2" id="KW-0694">RNA-binding</keyword>
<feature type="domain" description="RRM" evidence="4">
    <location>
        <begin position="398"/>
        <end position="473"/>
    </location>
</feature>
<dbReference type="InterPro" id="IPR051485">
    <property type="entry name" value="SR-CTD_assoc_factor"/>
</dbReference>
<feature type="compositionally biased region" description="Pro residues" evidence="3">
    <location>
        <begin position="339"/>
        <end position="358"/>
    </location>
</feature>
<dbReference type="SUPFAM" id="SSF48464">
    <property type="entry name" value="ENTH/VHS domain"/>
    <property type="match status" value="1"/>
</dbReference>
<organism evidence="6 7">
    <name type="scientific">Bifiguratus adelaidae</name>
    <dbReference type="NCBI Taxonomy" id="1938954"/>
    <lineage>
        <taxon>Eukaryota</taxon>
        <taxon>Fungi</taxon>
        <taxon>Fungi incertae sedis</taxon>
        <taxon>Mucoromycota</taxon>
        <taxon>Mucoromycotina</taxon>
        <taxon>Endogonomycetes</taxon>
        <taxon>Endogonales</taxon>
        <taxon>Endogonales incertae sedis</taxon>
        <taxon>Bifiguratus</taxon>
    </lineage>
</organism>
<reference evidence="6 7" key="1">
    <citation type="journal article" date="2017" name="Mycologia">
        <title>Bifiguratus adelaidae, gen. et sp. nov., a new member of Mucoromycotina in endophytic and soil-dwelling habitats.</title>
        <authorList>
            <person name="Torres-Cruz T.J."/>
            <person name="Billingsley Tobias T.L."/>
            <person name="Almatruk M."/>
            <person name="Hesse C."/>
            <person name="Kuske C.R."/>
            <person name="Desiro A."/>
            <person name="Benucci G.M."/>
            <person name="Bonito G."/>
            <person name="Stajich J.E."/>
            <person name="Dunlap C."/>
            <person name="Arnold A.E."/>
            <person name="Porras-Alfaro A."/>
        </authorList>
    </citation>
    <scope>NUCLEOTIDE SEQUENCE [LARGE SCALE GENOMIC DNA]</scope>
    <source>
        <strain evidence="6 7">AZ0501</strain>
    </source>
</reference>
<evidence type="ECO:0008006" key="8">
    <source>
        <dbReference type="Google" id="ProtNLM"/>
    </source>
</evidence>
<evidence type="ECO:0000256" key="3">
    <source>
        <dbReference type="SAM" id="MobiDB-lite"/>
    </source>
</evidence>
<evidence type="ECO:0000256" key="2">
    <source>
        <dbReference type="PROSITE-ProRule" id="PRU00176"/>
    </source>
</evidence>
<feature type="region of interest" description="Disordered" evidence="3">
    <location>
        <begin position="528"/>
        <end position="558"/>
    </location>
</feature>
<dbReference type="EMBL" id="MVBO01000018">
    <property type="protein sequence ID" value="OZJ05295.1"/>
    <property type="molecule type" value="Genomic_DNA"/>
</dbReference>
<dbReference type="InterPro" id="IPR012677">
    <property type="entry name" value="Nucleotide-bd_a/b_plait_sf"/>
</dbReference>
<accession>A0A261Y3V8</accession>
<dbReference type="Pfam" id="PF04818">
    <property type="entry name" value="CID"/>
    <property type="match status" value="1"/>
</dbReference>